<dbReference type="Pfam" id="PF07669">
    <property type="entry name" value="Eco57I"/>
    <property type="match status" value="1"/>
</dbReference>
<evidence type="ECO:0000256" key="1">
    <source>
        <dbReference type="ARBA" id="ARBA00011900"/>
    </source>
</evidence>
<dbReference type="GO" id="GO:0032259">
    <property type="term" value="P:methylation"/>
    <property type="evidence" value="ECO:0007669"/>
    <property type="project" value="UniProtKB-KW"/>
</dbReference>
<evidence type="ECO:0000256" key="5">
    <source>
        <dbReference type="ARBA" id="ARBA00047942"/>
    </source>
</evidence>
<dbReference type="Gene3D" id="3.40.50.150">
    <property type="entry name" value="Vaccinia Virus protein VP39"/>
    <property type="match status" value="1"/>
</dbReference>
<dbReference type="InterPro" id="IPR011639">
    <property type="entry name" value="MethylTrfase_TaqI-like_dom"/>
</dbReference>
<keyword evidence="3" id="KW-0808">Transferase</keyword>
<proteinExistence type="predicted"/>
<dbReference type="GO" id="GO:0009007">
    <property type="term" value="F:site-specific DNA-methyltransferase (adenine-specific) activity"/>
    <property type="evidence" value="ECO:0007669"/>
    <property type="project" value="UniProtKB-EC"/>
</dbReference>
<organism evidence="7 8">
    <name type="scientific">Streptomyces fumanus</name>
    <dbReference type="NCBI Taxonomy" id="67302"/>
    <lineage>
        <taxon>Bacteria</taxon>
        <taxon>Bacillati</taxon>
        <taxon>Actinomycetota</taxon>
        <taxon>Actinomycetes</taxon>
        <taxon>Kitasatosporales</taxon>
        <taxon>Streptomycetaceae</taxon>
        <taxon>Streptomyces</taxon>
    </lineage>
</organism>
<dbReference type="RefSeq" id="WP_190206728.1">
    <property type="nucleotide sequence ID" value="NZ_BNBI01000011.1"/>
</dbReference>
<dbReference type="AlphaFoldDB" id="A0A919E6R8"/>
<evidence type="ECO:0000256" key="3">
    <source>
        <dbReference type="ARBA" id="ARBA00022679"/>
    </source>
</evidence>
<dbReference type="InterPro" id="IPR002052">
    <property type="entry name" value="DNA_methylase_N6_adenine_CS"/>
</dbReference>
<keyword evidence="2" id="KW-0489">Methyltransferase</keyword>
<comment type="caution">
    <text evidence="7">The sequence shown here is derived from an EMBL/GenBank/DDBJ whole genome shotgun (WGS) entry which is preliminary data.</text>
</comment>
<dbReference type="GO" id="GO:0003676">
    <property type="term" value="F:nucleic acid binding"/>
    <property type="evidence" value="ECO:0007669"/>
    <property type="project" value="InterPro"/>
</dbReference>
<dbReference type="Proteomes" id="UP000630718">
    <property type="component" value="Unassembled WGS sequence"/>
</dbReference>
<protein>
    <recommendedName>
        <fullName evidence="1">site-specific DNA-methyltransferase (adenine-specific)</fullName>
        <ecNumber evidence="1">2.1.1.72</ecNumber>
    </recommendedName>
</protein>
<evidence type="ECO:0000313" key="8">
    <source>
        <dbReference type="Proteomes" id="UP000630718"/>
    </source>
</evidence>
<dbReference type="EC" id="2.1.1.72" evidence="1"/>
<evidence type="ECO:0000313" key="7">
    <source>
        <dbReference type="EMBL" id="GHF19539.1"/>
    </source>
</evidence>
<dbReference type="PRINTS" id="PR00507">
    <property type="entry name" value="N12N6MTFRASE"/>
</dbReference>
<evidence type="ECO:0000256" key="2">
    <source>
        <dbReference type="ARBA" id="ARBA00022603"/>
    </source>
</evidence>
<dbReference type="GO" id="GO:0006304">
    <property type="term" value="P:DNA modification"/>
    <property type="evidence" value="ECO:0007669"/>
    <property type="project" value="InterPro"/>
</dbReference>
<evidence type="ECO:0000256" key="4">
    <source>
        <dbReference type="ARBA" id="ARBA00022691"/>
    </source>
</evidence>
<dbReference type="PANTHER" id="PTHR33841:SF1">
    <property type="entry name" value="DNA METHYLTRANSFERASE A"/>
    <property type="match status" value="1"/>
</dbReference>
<dbReference type="SUPFAM" id="SSF53335">
    <property type="entry name" value="S-adenosyl-L-methionine-dependent methyltransferases"/>
    <property type="match status" value="1"/>
</dbReference>
<reference evidence="7" key="1">
    <citation type="journal article" date="2014" name="Int. J. Syst. Evol. Microbiol.">
        <title>Complete genome sequence of Corynebacterium casei LMG S-19264T (=DSM 44701T), isolated from a smear-ripened cheese.</title>
        <authorList>
            <consortium name="US DOE Joint Genome Institute (JGI-PGF)"/>
            <person name="Walter F."/>
            <person name="Albersmeier A."/>
            <person name="Kalinowski J."/>
            <person name="Ruckert C."/>
        </authorList>
    </citation>
    <scope>NUCLEOTIDE SEQUENCE</scope>
    <source>
        <strain evidence="7">JCM 4477</strain>
    </source>
</reference>
<sequence length="741" mass="80990">MTAVRAYEQSLMAGAETVLEETAGRDPERRLEVLEVASCGFAGLDVDEYWAAFCAESRQRTGTNVVAVRQSAARLLEALGAADSAVVPLPLALASLARVEVSHGERRAMGAYYTDFRLARYLAEELAGHIRPGMKVIDPAAGSGLLLTALALAVGEHGRVSTTDYVADIACAADLSDLALRGARLALAAVSNDFKAVLSLQERLLQGDSLLVEDAAWERVSPGGFDAVIGNPPWEKLKVTRHELLAKVGVERHYGADYTPHDGLSQALTQERRQMLDYLGQLAANAQLQGRGEADLYKLFLEFSCRRLRSGGRLALLVPAGLIRSQGTEALRRFLFDCASELEFTVMENRARFFAIDTRFKFLAVEARLGESQERRQESPKARPIVLKHASGTDTGLGETSRVIIDRSELAATRADLTVPEVRGQAEWNLFRRMSEAGTPFGDQDGPWQAQLAREVDMSRDRAHFRSRPAVGYLPVIEGRMVHQYRSRAKAYRSGTGRAAQWEALALANADIGPQHWYPTIQLRRGIAERVNTVRAGFCDVTGQTNERTLLAAVIPPGVVCGNKVPTVVFEPPSGKGETLVHLWVALMNSIPVDWLARRITTTSMNYFLLNSIPLPSIEPDSRDGGRIIELSQQLTGMEGQRCYALDAAAAARARAEIDVLVAEAYGLGPDELQLIFDDFPLLDRGQPALDGEEQSTITRDLVLSRAHSGGAAKPWADRVAEAERLGAVAYVPADYARFCE</sequence>
<dbReference type="PANTHER" id="PTHR33841">
    <property type="entry name" value="DNA METHYLTRANSFERASE YEEA-RELATED"/>
    <property type="match status" value="1"/>
</dbReference>
<keyword evidence="8" id="KW-1185">Reference proteome</keyword>
<evidence type="ECO:0000259" key="6">
    <source>
        <dbReference type="Pfam" id="PF07669"/>
    </source>
</evidence>
<dbReference type="InterPro" id="IPR029063">
    <property type="entry name" value="SAM-dependent_MTases_sf"/>
</dbReference>
<keyword evidence="4" id="KW-0949">S-adenosyl-L-methionine</keyword>
<feature type="domain" description="Type II methyltransferase M.TaqI-like" evidence="6">
    <location>
        <begin position="213"/>
        <end position="337"/>
    </location>
</feature>
<name>A0A919E6R8_9ACTN</name>
<dbReference type="PROSITE" id="PS00092">
    <property type="entry name" value="N6_MTASE"/>
    <property type="match status" value="1"/>
</dbReference>
<dbReference type="EMBL" id="BNBI01000011">
    <property type="protein sequence ID" value="GHF19539.1"/>
    <property type="molecule type" value="Genomic_DNA"/>
</dbReference>
<reference evidence="7" key="2">
    <citation type="submission" date="2020-09" db="EMBL/GenBank/DDBJ databases">
        <authorList>
            <person name="Sun Q."/>
            <person name="Ohkuma M."/>
        </authorList>
    </citation>
    <scope>NUCLEOTIDE SEQUENCE</scope>
    <source>
        <strain evidence="7">JCM 4477</strain>
    </source>
</reference>
<dbReference type="InterPro" id="IPR050953">
    <property type="entry name" value="N4_N6_ade-DNA_methylase"/>
</dbReference>
<comment type="catalytic activity">
    <reaction evidence="5">
        <text>a 2'-deoxyadenosine in DNA + S-adenosyl-L-methionine = an N(6)-methyl-2'-deoxyadenosine in DNA + S-adenosyl-L-homocysteine + H(+)</text>
        <dbReference type="Rhea" id="RHEA:15197"/>
        <dbReference type="Rhea" id="RHEA-COMP:12418"/>
        <dbReference type="Rhea" id="RHEA-COMP:12419"/>
        <dbReference type="ChEBI" id="CHEBI:15378"/>
        <dbReference type="ChEBI" id="CHEBI:57856"/>
        <dbReference type="ChEBI" id="CHEBI:59789"/>
        <dbReference type="ChEBI" id="CHEBI:90615"/>
        <dbReference type="ChEBI" id="CHEBI:90616"/>
        <dbReference type="EC" id="2.1.1.72"/>
    </reaction>
</comment>
<accession>A0A919E6R8</accession>
<gene>
    <name evidence="7" type="ORF">GCM10018772_51070</name>
</gene>